<comment type="similarity">
    <text evidence="2">Belongs to the bacterial secretin family. GSP D subfamily.</text>
</comment>
<feature type="domain" description="Type II/III secretion system secretin-like" evidence="11">
    <location>
        <begin position="530"/>
        <end position="698"/>
    </location>
</feature>
<keyword evidence="7" id="KW-0472">Membrane</keyword>
<dbReference type="InterPro" id="IPR013356">
    <property type="entry name" value="T2SS_GspD"/>
</dbReference>
<dbReference type="NCBIfam" id="TIGR02517">
    <property type="entry name" value="type_II_gspD"/>
    <property type="match status" value="1"/>
</dbReference>
<feature type="compositionally biased region" description="Low complexity" evidence="10">
    <location>
        <begin position="379"/>
        <end position="392"/>
    </location>
</feature>
<dbReference type="InterPro" id="IPR005644">
    <property type="entry name" value="NolW-like"/>
</dbReference>
<dbReference type="InterPro" id="IPR038591">
    <property type="entry name" value="NolW-like_sf"/>
</dbReference>
<evidence type="ECO:0000256" key="8">
    <source>
        <dbReference type="ARBA" id="ARBA00023237"/>
    </source>
</evidence>
<dbReference type="PANTHER" id="PTHR30332:SF24">
    <property type="entry name" value="SECRETIN GSPD-RELATED"/>
    <property type="match status" value="1"/>
</dbReference>
<reference evidence="13 14" key="1">
    <citation type="submission" date="2015-11" db="EMBL/GenBank/DDBJ databases">
        <authorList>
            <person name="Lin W."/>
        </authorList>
    </citation>
    <scope>NUCLEOTIDE SEQUENCE [LARGE SCALE GENOMIC DNA]</scope>
    <source>
        <strain evidence="13 14">HCH-1</strain>
    </source>
</reference>
<keyword evidence="4" id="KW-1134">Transmembrane beta strand</keyword>
<dbReference type="Pfam" id="PF00263">
    <property type="entry name" value="Secretin"/>
    <property type="match status" value="1"/>
</dbReference>
<evidence type="ECO:0000256" key="2">
    <source>
        <dbReference type="ARBA" id="ARBA00006980"/>
    </source>
</evidence>
<comment type="subcellular location">
    <subcellularLocation>
        <location evidence="1 9">Cell outer membrane</location>
    </subcellularLocation>
</comment>
<keyword evidence="14" id="KW-1185">Reference proteome</keyword>
<feature type="domain" description="NolW-like" evidence="12">
    <location>
        <begin position="183"/>
        <end position="241"/>
    </location>
</feature>
<dbReference type="Proteomes" id="UP000060487">
    <property type="component" value="Unassembled WGS sequence"/>
</dbReference>
<dbReference type="Gene3D" id="3.30.1370.120">
    <property type="match status" value="2"/>
</dbReference>
<dbReference type="EMBL" id="LNQR01000034">
    <property type="protein sequence ID" value="KWT90995.1"/>
    <property type="molecule type" value="Genomic_DNA"/>
</dbReference>
<sequence>MTTMANLLELPKKNVVSGDNTTAVGDNTTEKYKSLDILGEKPPVHKPVEIETPSFEKAESRAAAMQLEPIDTSKLALEEKPVLINVDGMPLSDFIIHAVGEALRVTFFIDEAVKSMKNPVTLHMTQEMPAARALEIIVELLRQQGLLVGAKAGSLYILKPGEGGEPVDVRVGRNVPVSSAKIVQIVALKYISAVEMSTLIADFYKTNLVVKPYTKENAMLITGPAATIRECLNLVDIMDVPYLKQKRVILLKLTFWKPEEFVTQMAAILNGLGVGTSTNPKEPGVTFIAIKFLNSVLAVAPDEQSAQIVMQWKERLDTAESAGSGEKTFTYFPKFSRATELVDTIQRLYGIKTPTAQTPATGTKTVLDKESKSSSDFGSTKASTTTSQSTAATTAKSMLSNAVSPAATTGAATGAAIITLPNAPDVQIRITSDDKRNVIIMMTTPSIYRSLLSLLKEIDTPPRQVLIEGTVAELSIDESNELGFEGLIKGRMMGGNFAVSTLSNLGASAAGTVFNFLTDHNNAAMVLDLLAKENKLEILMRPHLMVMDNQEATIQVGDDVPVISSEVSSSDVTSTASNPSILRNVQYLNTGLILMIKPTINADGLVTLEITQEVSEAQTNATSNIDSPTIRKRKVKTMVVAGNGQTVILGGIRSKKLSMTENKIPLLGDIPILGYAFKRQSEEVKRTELLVFITPRILTNTDDAHNITKEIGERFDWFNK</sequence>
<organism evidence="13 14">
    <name type="scientific">Candidatus Magnetominusculus xianensis</name>
    <dbReference type="NCBI Taxonomy" id="1748249"/>
    <lineage>
        <taxon>Bacteria</taxon>
        <taxon>Pseudomonadati</taxon>
        <taxon>Nitrospirota</taxon>
        <taxon>Nitrospiria</taxon>
        <taxon>Nitrospirales</taxon>
        <taxon>Nitrospiraceae</taxon>
        <taxon>Candidatus Magnetominusculus</taxon>
    </lineage>
</organism>
<evidence type="ECO:0000256" key="10">
    <source>
        <dbReference type="SAM" id="MobiDB-lite"/>
    </source>
</evidence>
<protein>
    <submittedName>
        <fullName evidence="13">Type II secretion system protein GspD</fullName>
    </submittedName>
</protein>
<evidence type="ECO:0000256" key="1">
    <source>
        <dbReference type="ARBA" id="ARBA00004442"/>
    </source>
</evidence>
<dbReference type="InterPro" id="IPR001775">
    <property type="entry name" value="GspD/PilQ"/>
</dbReference>
<keyword evidence="6" id="KW-0653">Protein transport</keyword>
<evidence type="ECO:0000256" key="4">
    <source>
        <dbReference type="ARBA" id="ARBA00022452"/>
    </source>
</evidence>
<comment type="caution">
    <text evidence="13">The sequence shown here is derived from an EMBL/GenBank/DDBJ whole genome shotgun (WGS) entry which is preliminary data.</text>
</comment>
<dbReference type="PRINTS" id="PR00811">
    <property type="entry name" value="BCTERIALGSPD"/>
</dbReference>
<accession>A0ABR5SH44</accession>
<keyword evidence="5" id="KW-0732">Signal</keyword>
<name>A0ABR5SH44_9BACT</name>
<gene>
    <name evidence="13" type="primary">gspD</name>
    <name evidence="13" type="ORF">ASN18_1079</name>
</gene>
<dbReference type="Pfam" id="PF03958">
    <property type="entry name" value="Secretin_N"/>
    <property type="match status" value="1"/>
</dbReference>
<evidence type="ECO:0000256" key="7">
    <source>
        <dbReference type="ARBA" id="ARBA00023136"/>
    </source>
</evidence>
<evidence type="ECO:0000313" key="13">
    <source>
        <dbReference type="EMBL" id="KWT90995.1"/>
    </source>
</evidence>
<evidence type="ECO:0000313" key="14">
    <source>
        <dbReference type="Proteomes" id="UP000060487"/>
    </source>
</evidence>
<dbReference type="PANTHER" id="PTHR30332">
    <property type="entry name" value="PROBABLE GENERAL SECRETION PATHWAY PROTEIN D"/>
    <property type="match status" value="1"/>
</dbReference>
<feature type="region of interest" description="Disordered" evidence="10">
    <location>
        <begin position="359"/>
        <end position="392"/>
    </location>
</feature>
<proteinExistence type="inferred from homology"/>
<evidence type="ECO:0000256" key="5">
    <source>
        <dbReference type="ARBA" id="ARBA00022729"/>
    </source>
</evidence>
<dbReference type="InterPro" id="IPR050810">
    <property type="entry name" value="Bact_Secretion_Sys_Channel"/>
</dbReference>
<keyword evidence="3 9" id="KW-0813">Transport</keyword>
<evidence type="ECO:0000259" key="12">
    <source>
        <dbReference type="Pfam" id="PF03958"/>
    </source>
</evidence>
<keyword evidence="4" id="KW-0812">Transmembrane</keyword>
<evidence type="ECO:0000256" key="6">
    <source>
        <dbReference type="ARBA" id="ARBA00022927"/>
    </source>
</evidence>
<dbReference type="Gene3D" id="3.55.50.30">
    <property type="match status" value="1"/>
</dbReference>
<keyword evidence="8" id="KW-0998">Cell outer membrane</keyword>
<evidence type="ECO:0000256" key="9">
    <source>
        <dbReference type="RuleBase" id="RU004004"/>
    </source>
</evidence>
<evidence type="ECO:0000259" key="11">
    <source>
        <dbReference type="Pfam" id="PF00263"/>
    </source>
</evidence>
<evidence type="ECO:0000256" key="3">
    <source>
        <dbReference type="ARBA" id="ARBA00022448"/>
    </source>
</evidence>
<dbReference type="InterPro" id="IPR004846">
    <property type="entry name" value="T2SS/T3SS_dom"/>
</dbReference>